<keyword evidence="8 9" id="KW-0472">Membrane</keyword>
<keyword evidence="5 9" id="KW-0812">Transmembrane</keyword>
<name>A0A3B0SFW3_9ZZZZ</name>
<keyword evidence="6" id="KW-0769">Symport</keyword>
<feature type="transmembrane region" description="Helical" evidence="9">
    <location>
        <begin position="382"/>
        <end position="404"/>
    </location>
</feature>
<dbReference type="AlphaFoldDB" id="A0A3B0SFW3"/>
<feature type="transmembrane region" description="Helical" evidence="9">
    <location>
        <begin position="264"/>
        <end position="284"/>
    </location>
</feature>
<evidence type="ECO:0000256" key="8">
    <source>
        <dbReference type="ARBA" id="ARBA00023136"/>
    </source>
</evidence>
<dbReference type="Pfam" id="PF01235">
    <property type="entry name" value="Na_Ala_symp"/>
    <property type="match status" value="1"/>
</dbReference>
<dbReference type="Gene3D" id="1.20.1740.10">
    <property type="entry name" value="Amino acid/polyamine transporter I"/>
    <property type="match status" value="1"/>
</dbReference>
<evidence type="ECO:0000256" key="1">
    <source>
        <dbReference type="ARBA" id="ARBA00004651"/>
    </source>
</evidence>
<evidence type="ECO:0000256" key="7">
    <source>
        <dbReference type="ARBA" id="ARBA00022989"/>
    </source>
</evidence>
<sequence>MESFYTGVDNVSGFIWGGTWNGEVILPLAPMVVVLLGTGLFFMIRLKGLPIRRLIPAFVNLFTGSRKAGTDPDAKGEITPWNALSTALSGQVGTGNLAGVATAITLGGPGAIFWMWVTAVFGMAASFAESSLAVKYRETHPDGHIHGGPMFYIKNGLGKKWTWLAVFFAVGTIFSAIVTGNMTQANSIAVAVEAASSGMATPIAPWISGVVIAVLAFIVIIGGIKSIGNVAGKVVPAMALGYILVAIIMLIINAEHVPAAFMEIFTYAFGLEQAGGGVAGYAVLQAVRFGVARGLFSNEAGQGSTAIAHAAAKTDDPVKQGEIAMLGSFIDTIVICTMTALVILSVKGQFPGVDGAVVDYAWQSTLQGAQVTTAVFSQGMPFGGIFIAVALGLFAFTTILGWAYYMEQAATYLFGDWIAKPLRFFWVAMVFIGALQEIDFIWRFGDIANASMAFPNLIAILLLSPVVVAMAREKGRLK</sequence>
<dbReference type="InterPro" id="IPR001463">
    <property type="entry name" value="Na/Ala_symport"/>
</dbReference>
<dbReference type="GO" id="GO:0005886">
    <property type="term" value="C:plasma membrane"/>
    <property type="evidence" value="ECO:0007669"/>
    <property type="project" value="UniProtKB-SubCell"/>
</dbReference>
<evidence type="ECO:0000313" key="10">
    <source>
        <dbReference type="EMBL" id="VAW03003.1"/>
    </source>
</evidence>
<keyword evidence="7 9" id="KW-1133">Transmembrane helix</keyword>
<gene>
    <name evidence="10" type="ORF">MNBD_ALPHA05-1064</name>
</gene>
<organism evidence="10">
    <name type="scientific">hydrothermal vent metagenome</name>
    <dbReference type="NCBI Taxonomy" id="652676"/>
    <lineage>
        <taxon>unclassified sequences</taxon>
        <taxon>metagenomes</taxon>
        <taxon>ecological metagenomes</taxon>
    </lineage>
</organism>
<evidence type="ECO:0000256" key="4">
    <source>
        <dbReference type="ARBA" id="ARBA00022475"/>
    </source>
</evidence>
<feature type="transmembrane region" description="Helical" evidence="9">
    <location>
        <begin position="450"/>
        <end position="471"/>
    </location>
</feature>
<evidence type="ECO:0000256" key="6">
    <source>
        <dbReference type="ARBA" id="ARBA00022847"/>
    </source>
</evidence>
<dbReference type="GO" id="GO:0005283">
    <property type="term" value="F:amino acid:sodium symporter activity"/>
    <property type="evidence" value="ECO:0007669"/>
    <property type="project" value="InterPro"/>
</dbReference>
<feature type="transmembrane region" description="Helical" evidence="9">
    <location>
        <begin position="323"/>
        <end position="344"/>
    </location>
</feature>
<evidence type="ECO:0000256" key="5">
    <source>
        <dbReference type="ARBA" id="ARBA00022692"/>
    </source>
</evidence>
<dbReference type="PRINTS" id="PR00175">
    <property type="entry name" value="NAALASMPORT"/>
</dbReference>
<feature type="transmembrane region" description="Helical" evidence="9">
    <location>
        <begin position="424"/>
        <end position="444"/>
    </location>
</feature>
<dbReference type="NCBIfam" id="TIGR00835">
    <property type="entry name" value="agcS"/>
    <property type="match status" value="1"/>
</dbReference>
<dbReference type="PANTHER" id="PTHR30330:SF3">
    <property type="entry name" value="TRANSCRIPTIONAL REGULATOR, LRP FAMILY"/>
    <property type="match status" value="1"/>
</dbReference>
<dbReference type="PANTHER" id="PTHR30330">
    <property type="entry name" value="AGSS FAMILY TRANSPORTER, SODIUM-ALANINE"/>
    <property type="match status" value="1"/>
</dbReference>
<feature type="transmembrane region" description="Helical" evidence="9">
    <location>
        <begin position="161"/>
        <end position="183"/>
    </location>
</feature>
<comment type="similarity">
    <text evidence="2">Belongs to the alanine or glycine:cation symporter (AGCS) (TC 2.A.25) family.</text>
</comment>
<reference evidence="10" key="1">
    <citation type="submission" date="2018-06" db="EMBL/GenBank/DDBJ databases">
        <authorList>
            <person name="Zhirakovskaya E."/>
        </authorList>
    </citation>
    <scope>NUCLEOTIDE SEQUENCE</scope>
</reference>
<keyword evidence="4" id="KW-1003">Cell membrane</keyword>
<accession>A0A3B0SFW3</accession>
<keyword evidence="3" id="KW-0813">Transport</keyword>
<feature type="transmembrane region" description="Helical" evidence="9">
    <location>
        <begin position="24"/>
        <end position="44"/>
    </location>
</feature>
<evidence type="ECO:0000256" key="9">
    <source>
        <dbReference type="SAM" id="Phobius"/>
    </source>
</evidence>
<proteinExistence type="inferred from homology"/>
<dbReference type="FunFam" id="1.20.1740.10:FF:000004">
    <property type="entry name" value="Sodium:alanine symporter family protein"/>
    <property type="match status" value="1"/>
</dbReference>
<evidence type="ECO:0000256" key="3">
    <source>
        <dbReference type="ARBA" id="ARBA00022448"/>
    </source>
</evidence>
<dbReference type="EMBL" id="UOEH01000381">
    <property type="protein sequence ID" value="VAW03003.1"/>
    <property type="molecule type" value="Genomic_DNA"/>
</dbReference>
<protein>
    <submittedName>
        <fullName evidence="10">Sodium:alanine symporter</fullName>
    </submittedName>
</protein>
<feature type="transmembrane region" description="Helical" evidence="9">
    <location>
        <begin position="234"/>
        <end position="252"/>
    </location>
</feature>
<feature type="transmembrane region" description="Helical" evidence="9">
    <location>
        <begin position="203"/>
        <end position="222"/>
    </location>
</feature>
<dbReference type="PROSITE" id="PS00873">
    <property type="entry name" value="NA_ALANINE_SYMP"/>
    <property type="match status" value="1"/>
</dbReference>
<evidence type="ECO:0000256" key="2">
    <source>
        <dbReference type="ARBA" id="ARBA00009261"/>
    </source>
</evidence>
<comment type="subcellular location">
    <subcellularLocation>
        <location evidence="1">Cell membrane</location>
        <topology evidence="1">Multi-pass membrane protein</topology>
    </subcellularLocation>
</comment>